<evidence type="ECO:0000313" key="1">
    <source>
        <dbReference type="EMBL" id="MBD2570013.1"/>
    </source>
</evidence>
<reference evidence="1 2" key="1">
    <citation type="journal article" date="2020" name="ISME J.">
        <title>Comparative genomics reveals insights into cyanobacterial evolution and habitat adaptation.</title>
        <authorList>
            <person name="Chen M.Y."/>
            <person name="Teng W.K."/>
            <person name="Zhao L."/>
            <person name="Hu C.X."/>
            <person name="Zhou Y.K."/>
            <person name="Han B.P."/>
            <person name="Song L.R."/>
            <person name="Shu W.S."/>
        </authorList>
    </citation>
    <scope>NUCLEOTIDE SEQUENCE [LARGE SCALE GENOMIC DNA]</scope>
    <source>
        <strain evidence="1 2">FACHB-196</strain>
    </source>
</reference>
<gene>
    <name evidence="1" type="ORF">H6G59_19355</name>
</gene>
<dbReference type="RefSeq" id="WP_190717352.1">
    <property type="nucleotide sequence ID" value="NZ_JACJST010000020.1"/>
</dbReference>
<protein>
    <submittedName>
        <fullName evidence="1">Uncharacterized protein</fullName>
    </submittedName>
</protein>
<comment type="caution">
    <text evidence="1">The sequence shown here is derived from an EMBL/GenBank/DDBJ whole genome shotgun (WGS) entry which is preliminary data.</text>
</comment>
<keyword evidence="2" id="KW-1185">Reference proteome</keyword>
<dbReference type="EMBL" id="JACJST010000020">
    <property type="protein sequence ID" value="MBD2570013.1"/>
    <property type="molecule type" value="Genomic_DNA"/>
</dbReference>
<sequence length="153" mass="17088">MSGLILTVNDLELKITKFLSPRFPRGRIGPLPSIEYSANGSSILDGPIFPIKFLWSINASLDLEETDILQAIYSESDYNRRNLTGPLITLTDNTLSFVEHAPRTRPLAAGSTETTISNNQIKYFAKFQTFIIQSPEIDEQGIHNAVSFTLQEI</sequence>
<evidence type="ECO:0000313" key="2">
    <source>
        <dbReference type="Proteomes" id="UP000640531"/>
    </source>
</evidence>
<name>A0ABR8FIS1_9NOST</name>
<dbReference type="Proteomes" id="UP000640531">
    <property type="component" value="Unassembled WGS sequence"/>
</dbReference>
<organism evidence="1 2">
    <name type="scientific">Anabaena lutea FACHB-196</name>
    <dbReference type="NCBI Taxonomy" id="2692881"/>
    <lineage>
        <taxon>Bacteria</taxon>
        <taxon>Bacillati</taxon>
        <taxon>Cyanobacteriota</taxon>
        <taxon>Cyanophyceae</taxon>
        <taxon>Nostocales</taxon>
        <taxon>Nostocaceae</taxon>
        <taxon>Anabaena</taxon>
    </lineage>
</organism>
<accession>A0ABR8FIS1</accession>
<proteinExistence type="predicted"/>